<protein>
    <submittedName>
        <fullName evidence="5">GNAT family N-acetyltransferase</fullName>
        <ecNumber evidence="4">2.3.1.-</ecNumber>
    </submittedName>
</protein>
<evidence type="ECO:0000313" key="4">
    <source>
        <dbReference type="EMBL" id="MCT4372927.1"/>
    </source>
</evidence>
<proteinExistence type="predicted"/>
<keyword evidence="2 4" id="KW-0012">Acyltransferase</keyword>
<dbReference type="EMBL" id="NTHN01000248">
    <property type="protein sequence ID" value="PBD18343.1"/>
    <property type="molecule type" value="Genomic_DNA"/>
</dbReference>
<dbReference type="SUPFAM" id="SSF55729">
    <property type="entry name" value="Acyl-CoA N-acyltransferases (Nat)"/>
    <property type="match status" value="1"/>
</dbReference>
<evidence type="ECO:0000259" key="3">
    <source>
        <dbReference type="PROSITE" id="PS51186"/>
    </source>
</evidence>
<organism evidence="5">
    <name type="scientific">Alloyangia mangrovi</name>
    <dbReference type="NCBI Taxonomy" id="1779329"/>
    <lineage>
        <taxon>Bacteria</taxon>
        <taxon>Pseudomonadati</taxon>
        <taxon>Pseudomonadota</taxon>
        <taxon>Alphaproteobacteria</taxon>
        <taxon>Rhodobacterales</taxon>
        <taxon>Roseobacteraceae</taxon>
        <taxon>Alloyangia</taxon>
    </lineage>
</organism>
<dbReference type="Pfam" id="PF00583">
    <property type="entry name" value="Acetyltransf_1"/>
    <property type="match status" value="1"/>
</dbReference>
<dbReference type="RefSeq" id="WP_095883015.1">
    <property type="nucleotide sequence ID" value="NZ_NTHN02000060.1"/>
</dbReference>
<evidence type="ECO:0000313" key="6">
    <source>
        <dbReference type="Proteomes" id="UP000217448"/>
    </source>
</evidence>
<keyword evidence="6" id="KW-1185">Reference proteome</keyword>
<dbReference type="Gene3D" id="3.40.630.30">
    <property type="match status" value="1"/>
</dbReference>
<keyword evidence="1 4" id="KW-0808">Transferase</keyword>
<dbReference type="PROSITE" id="PS51186">
    <property type="entry name" value="GNAT"/>
    <property type="match status" value="1"/>
</dbReference>
<dbReference type="InterPro" id="IPR000182">
    <property type="entry name" value="GNAT_dom"/>
</dbReference>
<dbReference type="GO" id="GO:0016747">
    <property type="term" value="F:acyltransferase activity, transferring groups other than amino-acyl groups"/>
    <property type="evidence" value="ECO:0007669"/>
    <property type="project" value="InterPro"/>
</dbReference>
<dbReference type="AlphaFoldDB" id="A0A2A3JT57"/>
<dbReference type="InterPro" id="IPR016181">
    <property type="entry name" value="Acyl_CoA_acyltransferase"/>
</dbReference>
<comment type="caution">
    <text evidence="5">The sequence shown here is derived from an EMBL/GenBank/DDBJ whole genome shotgun (WGS) entry which is preliminary data.</text>
</comment>
<evidence type="ECO:0000256" key="2">
    <source>
        <dbReference type="ARBA" id="ARBA00023315"/>
    </source>
</evidence>
<dbReference type="EC" id="2.3.1.-" evidence="4"/>
<dbReference type="OrthoDB" id="9789603at2"/>
<reference evidence="6" key="2">
    <citation type="submission" date="2023-07" db="EMBL/GenBank/DDBJ databases">
        <title>Yangia mangrovi SAOS 153D genome.</title>
        <authorList>
            <person name="Verma A."/>
            <person name="Pal Y."/>
            <person name="Sundharam S."/>
            <person name="Bisht B."/>
            <person name="Srinivasan K."/>
        </authorList>
    </citation>
    <scope>NUCLEOTIDE SEQUENCE [LARGE SCALE GENOMIC DNA]</scope>
    <source>
        <strain evidence="6">SAOS 153D</strain>
    </source>
</reference>
<dbReference type="Proteomes" id="UP000217448">
    <property type="component" value="Unassembled WGS sequence"/>
</dbReference>
<dbReference type="InterPro" id="IPR050832">
    <property type="entry name" value="Bact_Acetyltransf"/>
</dbReference>
<dbReference type="PANTHER" id="PTHR43877">
    <property type="entry name" value="AMINOALKYLPHOSPHONATE N-ACETYLTRANSFERASE-RELATED-RELATED"/>
    <property type="match status" value="1"/>
</dbReference>
<dbReference type="EMBL" id="NTHN02000060">
    <property type="protein sequence ID" value="MCT4372927.1"/>
    <property type="molecule type" value="Genomic_DNA"/>
</dbReference>
<dbReference type="CDD" id="cd04301">
    <property type="entry name" value="NAT_SF"/>
    <property type="match status" value="1"/>
</dbReference>
<feature type="domain" description="N-acetyltransferase" evidence="3">
    <location>
        <begin position="4"/>
        <end position="152"/>
    </location>
</feature>
<gene>
    <name evidence="4" type="ORF">CLG85_022530</name>
    <name evidence="5" type="ORF">CLG85_15195</name>
</gene>
<evidence type="ECO:0000256" key="1">
    <source>
        <dbReference type="ARBA" id="ARBA00022679"/>
    </source>
</evidence>
<dbReference type="PANTHER" id="PTHR43877:SF2">
    <property type="entry name" value="AMINOALKYLPHOSPHONATE N-ACETYLTRANSFERASE-RELATED"/>
    <property type="match status" value="1"/>
</dbReference>
<name>A0A2A3JT57_9RHOB</name>
<reference evidence="5" key="1">
    <citation type="submission" date="2017-09" db="EMBL/GenBank/DDBJ databases">
        <title>Yangia sp. SAOS 153D whole genome sequencing.</title>
        <authorList>
            <person name="Verma A."/>
            <person name="Krishnamurthi S."/>
        </authorList>
    </citation>
    <scope>NUCLEOTIDE SEQUENCE [LARGE SCALE GENOMIC DNA]</scope>
    <source>
        <strain evidence="5">SAOS 153D</strain>
    </source>
</reference>
<sequence length="152" mass="16271">MSAVSLRRATEADVRTIVEMLADDPLGAAREDLSEPLAAGYLDAFGAIDADPNQLLAVAERDGEIIGTLQLTFIAGLSRKGALRGQIEAVRVAAPARGIGLGSQMIDWAVEECRARGCATVQLTSDASRTDAHRFYERLGFKASHLGFKRTL</sequence>
<accession>A0A2A3JT57</accession>
<evidence type="ECO:0000313" key="5">
    <source>
        <dbReference type="EMBL" id="PBD18343.1"/>
    </source>
</evidence>
<reference evidence="4" key="3">
    <citation type="submission" date="2024-05" db="EMBL/GenBank/DDBJ databases">
        <title>Yangia mangrovi SAOS 153D genome.</title>
        <authorList>
            <person name="Verma A."/>
            <person name="Pal Y."/>
            <person name="Sundharam S."/>
            <person name="Bisht B."/>
            <person name="Srinivasan K."/>
        </authorList>
    </citation>
    <scope>NUCLEOTIDE SEQUENCE</scope>
    <source>
        <strain evidence="4">SAOS 153D</strain>
    </source>
</reference>